<feature type="compositionally biased region" description="Acidic residues" evidence="9">
    <location>
        <begin position="1"/>
        <end position="10"/>
    </location>
</feature>
<dbReference type="GO" id="GO:0005829">
    <property type="term" value="C:cytosol"/>
    <property type="evidence" value="ECO:0007669"/>
    <property type="project" value="TreeGrafter"/>
</dbReference>
<gene>
    <name evidence="13" type="ORF">ALC56_13114</name>
</gene>
<evidence type="ECO:0000256" key="3">
    <source>
        <dbReference type="ARBA" id="ARBA00005739"/>
    </source>
</evidence>
<name>A0A195EXK7_9HYME</name>
<dbReference type="GO" id="GO:0010499">
    <property type="term" value="P:proteasomal ubiquitin-independent protein catabolic process"/>
    <property type="evidence" value="ECO:0007669"/>
    <property type="project" value="TreeGrafter"/>
</dbReference>
<organism evidence="13 14">
    <name type="scientific">Trachymyrmex septentrionalis</name>
    <dbReference type="NCBI Taxonomy" id="34720"/>
    <lineage>
        <taxon>Eukaryota</taxon>
        <taxon>Metazoa</taxon>
        <taxon>Ecdysozoa</taxon>
        <taxon>Arthropoda</taxon>
        <taxon>Hexapoda</taxon>
        <taxon>Insecta</taxon>
        <taxon>Pterygota</taxon>
        <taxon>Neoptera</taxon>
        <taxon>Endopterygota</taxon>
        <taxon>Hymenoptera</taxon>
        <taxon>Apocrita</taxon>
        <taxon>Aculeata</taxon>
        <taxon>Formicoidea</taxon>
        <taxon>Formicidae</taxon>
        <taxon>Myrmicinae</taxon>
        <taxon>Trachymyrmex</taxon>
    </lineage>
</organism>
<dbReference type="GO" id="GO:0070628">
    <property type="term" value="F:proteasome binding"/>
    <property type="evidence" value="ECO:0007669"/>
    <property type="project" value="InterPro"/>
</dbReference>
<dbReference type="GO" id="GO:0016607">
    <property type="term" value="C:nuclear speck"/>
    <property type="evidence" value="ECO:0007669"/>
    <property type="project" value="UniProtKB-SubCell"/>
</dbReference>
<dbReference type="STRING" id="34720.A0A195EXK7"/>
<dbReference type="EMBL" id="KQ981948">
    <property type="protein sequence ID" value="KYN32632.1"/>
    <property type="molecule type" value="Genomic_DNA"/>
</dbReference>
<dbReference type="InterPro" id="IPR055455">
    <property type="entry name" value="HEAT_PSME4"/>
</dbReference>
<evidence type="ECO:0000256" key="1">
    <source>
        <dbReference type="ARBA" id="ARBA00004324"/>
    </source>
</evidence>
<proteinExistence type="inferred from homology"/>
<keyword evidence="6" id="KW-0227">DNA damage</keyword>
<evidence type="ECO:0000259" key="10">
    <source>
        <dbReference type="Pfam" id="PF11919"/>
    </source>
</evidence>
<protein>
    <submittedName>
        <fullName evidence="13">Proteasome activator complex subunit 4</fullName>
    </submittedName>
</protein>
<sequence>MDECDRDVENDSTPSLSSSEMDFAEFRPQKELVYNKLLPYANELDAESRIWLAEIKGNLGRAVMLRELMPGCVFWSNRLNLYIELYGMKFSKKDHIAFIKLMYELVTIPNLDPNLMNKFSTTLILLLKKKKLISPDELELPWKPLYKIMIHCFQRNTIGIHRNLLWLKTLLHCVIYSVKIYFPLSATQEILDELRPKLCPHDGLTMCTSLQILECFLPLQLSPEHHSIGYQLWFDEFMTMWKVCHNGPQWENNMMCLIARLAAFNIGYIDWESYIPFMFTRFIRCLNLPVTYKQTPNNLNHKIEMSSITMWIVATLGNGSSTQTYLEKFLKTIETYFYPANFGRWMVKLKELLVKLPYHFIIRLHVERFTKLTWETPIPDNYKLTDSDVDAFVKSILPVAMTAMFNKFCINDACQALQYLATMRPNLVIPDMLERMHSTFDSLTEPHKLTASMICMVAVARPMVQGSRNINKGYAYSEGPMHVLPLLFSLLPGIDPNDVGKTFATFRLISVYATLIPIVDSSRSTAIMTEEERIVCEATSRFEDFVLQFLDRVFMFIDSSSSENVRLENRGGNSKSKLESIAEVALSGVCATLLREMSDVIFESALHKLRTFMTERILETKVAGQLAAAMYNTFSHINGCDTLRALLPALAQTILPLVSEEEDILKEENLDHRLLHAMLILSAIVDTPGNNLIPHMDTLFKILDRVLLLRSMDGNKLACHLLKSILSSLSMITPWQYRSNKRDYNDSNYPYVREWGQSVDLDNFCINWYIPGEEEIAAIQRIFSRYLMVQIDKLNRYCKDTSILSSSFNVLIWILLLFTNLLEELFASLNIVCSIIRGSESVLPLWTETPLELVKSSVKWNVSIIPTCGIKRHITMPDGSNVRHYLVEVMSQIQRVMLENAEDNTKSFFGLIRIWTSLLLGKIRLRERDGRRKGFLAIKKTFEDRLVGNKSHIASVIMDRCDIQHEIRSLAQSVALTETHKRIIFELFTLAVGRYADVRSKAQASLFSAFKTFPYSYMLIMPRFIDILRKDTEEYHDAYKGVLYILLGPQHAPIITHGDLDILTSLWPAIVLSKPSEKLSVIRLKQNIVDTISKYFCLNTLELEISDTCLTVAQALWKHVPQPALPQPNQNEIEEGAWNLKQLNQSNLKAYSDLLDELLRCILEESLHWRHRLMAMTFIRDLVHPNQVYSAKLVRYFLQALIHDSLQERKIATRVVTFMLKQQKRKHLKITIDVHNLFNESIKKEEKSQNIMPGIRADNSWLQYNYETRPLTAKQWDESRYVHQPYIGYYVWPKILEVYAPSSQQPCLDPEMRELTDCEREIYSFFDDPQNIEKLVNYFSLEEKKGKDKFSTLRCVLFKGVFRNHGIVHLKHFLPHLQRLVMDKHESSQRCAAEIAAGIVRGAKHWPFQMTCDLWQALLPIIRIAIANLTEETVIDWGVCFATMQQHRDPNRHHWLLECLMEDPPLKDSFVECGRLYVLQSALNQQSWRVMELLQRLLVRLENRLLTNPFQNVRERLGSVLVTIFNADLRLPHNTTDIVIPRMQTLIDKIVPKLEQLKKDDDIDKLSNLDKDETLLEKVANVSVDDLSSTEVDELKETSKSRMNEQEMPIRLLKTVCKWIMISLAPSQYIMSPGFYQIFPIICQLENSEADEELNKSCLRTLATLAQAFTLPEDMSIALTAVKKVSEHSSWSARFTILEFLQVLVFHNMGIILSNALWTNCVKDIVLHLLEDDRLEVREKAGQVLGGLLHCTFITDHEKLLATRTRLQKKNNSINTDALGNKNDAMRIRHGGVLGLCAFIHAHPYDVPKYVPSVFEHLGLHMNDPQPIPMTIRKTLSDFKRTHYDGWTGMRGHAQCFTEEQLAVLQDLTVPPSYYA</sequence>
<dbReference type="GO" id="GO:0016504">
    <property type="term" value="F:peptidase activator activity"/>
    <property type="evidence" value="ECO:0007669"/>
    <property type="project" value="InterPro"/>
</dbReference>
<keyword evidence="4" id="KW-0963">Cytoplasm</keyword>
<evidence type="ECO:0000259" key="12">
    <source>
        <dbReference type="Pfam" id="PF23096"/>
    </source>
</evidence>
<evidence type="ECO:0000256" key="8">
    <source>
        <dbReference type="ARBA" id="ARBA00023242"/>
    </source>
</evidence>
<dbReference type="Gene3D" id="1.25.10.10">
    <property type="entry name" value="Leucine-rich Repeat Variant"/>
    <property type="match status" value="1"/>
</dbReference>
<feature type="domain" description="Proteasome activator complex subunit 4 C-terminal" evidence="10">
    <location>
        <begin position="1788"/>
        <end position="1876"/>
    </location>
</feature>
<feature type="compositionally biased region" description="Polar residues" evidence="9">
    <location>
        <begin position="11"/>
        <end position="20"/>
    </location>
</feature>
<keyword evidence="5" id="KW-0677">Repeat</keyword>
<dbReference type="Pfam" id="PF16507">
    <property type="entry name" value="HEAT_PSME4_mid"/>
    <property type="match status" value="1"/>
</dbReference>
<evidence type="ECO:0000259" key="11">
    <source>
        <dbReference type="Pfam" id="PF16507"/>
    </source>
</evidence>
<dbReference type="PANTHER" id="PTHR32170:SF3">
    <property type="entry name" value="PROTEASOME ACTIVATOR COMPLEX SUBUNIT 4"/>
    <property type="match status" value="1"/>
</dbReference>
<feature type="domain" description="Proteasome activator complex subunit 4-like HEAT repeat-like" evidence="12">
    <location>
        <begin position="1193"/>
        <end position="1481"/>
    </location>
</feature>
<feature type="region of interest" description="Disordered" evidence="9">
    <location>
        <begin position="1"/>
        <end position="20"/>
    </location>
</feature>
<accession>A0A195EXK7</accession>
<keyword evidence="13" id="KW-0647">Proteasome</keyword>
<evidence type="ECO:0000256" key="6">
    <source>
        <dbReference type="ARBA" id="ARBA00022763"/>
    </source>
</evidence>
<evidence type="ECO:0000256" key="5">
    <source>
        <dbReference type="ARBA" id="ARBA00022737"/>
    </source>
</evidence>
<dbReference type="GO" id="GO:0000502">
    <property type="term" value="C:proteasome complex"/>
    <property type="evidence" value="ECO:0007669"/>
    <property type="project" value="UniProtKB-KW"/>
</dbReference>
<comment type="similarity">
    <text evidence="3">Belongs to the BLM10 family.</text>
</comment>
<dbReference type="Proteomes" id="UP000078541">
    <property type="component" value="Unassembled WGS sequence"/>
</dbReference>
<feature type="domain" description="Proteasome activator Blm10 middle HEAT repeats region" evidence="11">
    <location>
        <begin position="326"/>
        <end position="802"/>
    </location>
</feature>
<evidence type="ECO:0000313" key="14">
    <source>
        <dbReference type="Proteomes" id="UP000078541"/>
    </source>
</evidence>
<dbReference type="InterPro" id="IPR032430">
    <property type="entry name" value="Blm10_mid"/>
</dbReference>
<keyword evidence="8" id="KW-0539">Nucleus</keyword>
<dbReference type="PANTHER" id="PTHR32170">
    <property type="entry name" value="PROTEASOME ACTIVATOR COMPLEX SUBUNIT 4"/>
    <property type="match status" value="1"/>
</dbReference>
<keyword evidence="7" id="KW-0234">DNA repair</keyword>
<dbReference type="InterPro" id="IPR016024">
    <property type="entry name" value="ARM-type_fold"/>
</dbReference>
<reference evidence="13 14" key="1">
    <citation type="submission" date="2016-03" db="EMBL/GenBank/DDBJ databases">
        <title>Trachymyrmex septentrionalis WGS genome.</title>
        <authorList>
            <person name="Nygaard S."/>
            <person name="Hu H."/>
            <person name="Boomsma J."/>
            <person name="Zhang G."/>
        </authorList>
    </citation>
    <scope>NUCLEOTIDE SEQUENCE [LARGE SCALE GENOMIC DNA]</scope>
    <source>
        <strain evidence="13">Tsep2-gDNA-1</strain>
        <tissue evidence="13">Whole body</tissue>
    </source>
</reference>
<dbReference type="InterPro" id="IPR021843">
    <property type="entry name" value="PSME4_C"/>
</dbReference>
<evidence type="ECO:0000256" key="9">
    <source>
        <dbReference type="SAM" id="MobiDB-lite"/>
    </source>
</evidence>
<dbReference type="InterPro" id="IPR035309">
    <property type="entry name" value="PSME4"/>
</dbReference>
<evidence type="ECO:0000256" key="2">
    <source>
        <dbReference type="ARBA" id="ARBA00004496"/>
    </source>
</evidence>
<dbReference type="Pfam" id="PF11919">
    <property type="entry name" value="PSME4_C"/>
    <property type="match status" value="1"/>
</dbReference>
<keyword evidence="14" id="KW-1185">Reference proteome</keyword>
<comment type="subcellular location">
    <subcellularLocation>
        <location evidence="2">Cytoplasm</location>
    </subcellularLocation>
    <subcellularLocation>
        <location evidence="1">Nucleus speckle</location>
    </subcellularLocation>
</comment>
<evidence type="ECO:0000256" key="7">
    <source>
        <dbReference type="ARBA" id="ARBA00023204"/>
    </source>
</evidence>
<dbReference type="InterPro" id="IPR011989">
    <property type="entry name" value="ARM-like"/>
</dbReference>
<dbReference type="SUPFAM" id="SSF48371">
    <property type="entry name" value="ARM repeat"/>
    <property type="match status" value="2"/>
</dbReference>
<dbReference type="GO" id="GO:0006281">
    <property type="term" value="P:DNA repair"/>
    <property type="evidence" value="ECO:0007669"/>
    <property type="project" value="UniProtKB-KW"/>
</dbReference>
<dbReference type="Pfam" id="PF23096">
    <property type="entry name" value="HEAT_PSME4"/>
    <property type="match status" value="1"/>
</dbReference>
<evidence type="ECO:0000313" key="13">
    <source>
        <dbReference type="EMBL" id="KYN32632.1"/>
    </source>
</evidence>
<evidence type="ECO:0000256" key="4">
    <source>
        <dbReference type="ARBA" id="ARBA00022490"/>
    </source>
</evidence>